<sequence>MLGMTPTNRVALTPEQQRIQELEKQLARAKRDIDILKKASALFIQSQ</sequence>
<dbReference type="EMBL" id="CALYLK010000001">
    <property type="protein sequence ID" value="CAH8193452.1"/>
    <property type="molecule type" value="Genomic_DNA"/>
</dbReference>
<organism evidence="2 3">
    <name type="scientific">Vibrio aestuarianus</name>
    <dbReference type="NCBI Taxonomy" id="28171"/>
    <lineage>
        <taxon>Bacteria</taxon>
        <taxon>Pseudomonadati</taxon>
        <taxon>Pseudomonadota</taxon>
        <taxon>Gammaproteobacteria</taxon>
        <taxon>Vibrionales</taxon>
        <taxon>Vibrionaceae</taxon>
        <taxon>Vibrio</taxon>
    </lineage>
</organism>
<comment type="caution">
    <text evidence="2">The sequence shown here is derived from an EMBL/GenBank/DDBJ whole genome shotgun (WGS) entry which is preliminary data.</text>
</comment>
<feature type="coiled-coil region" evidence="1">
    <location>
        <begin position="12"/>
        <end position="39"/>
    </location>
</feature>
<dbReference type="Proteomes" id="UP001152658">
    <property type="component" value="Unassembled WGS sequence"/>
</dbReference>
<protein>
    <recommendedName>
        <fullName evidence="4">Transposase</fullName>
    </recommendedName>
</protein>
<name>A0ABN8TJK3_9VIBR</name>
<evidence type="ECO:0008006" key="4">
    <source>
        <dbReference type="Google" id="ProtNLM"/>
    </source>
</evidence>
<evidence type="ECO:0000313" key="2">
    <source>
        <dbReference type="EMBL" id="CAH8193452.1"/>
    </source>
</evidence>
<reference evidence="2" key="1">
    <citation type="submission" date="2022-06" db="EMBL/GenBank/DDBJ databases">
        <authorList>
            <person name="Goudenege D."/>
            <person name="Le Roux F."/>
        </authorList>
    </citation>
    <scope>NUCLEOTIDE SEQUENCE</scope>
    <source>
        <strain evidence="2">12-063</strain>
    </source>
</reference>
<keyword evidence="1" id="KW-0175">Coiled coil</keyword>
<evidence type="ECO:0000256" key="1">
    <source>
        <dbReference type="SAM" id="Coils"/>
    </source>
</evidence>
<accession>A0ABN8TJK3</accession>
<dbReference type="SUPFAM" id="SSF46689">
    <property type="entry name" value="Homeodomain-like"/>
    <property type="match status" value="1"/>
</dbReference>
<gene>
    <name evidence="2" type="ORF">VAE063_1000412</name>
</gene>
<proteinExistence type="predicted"/>
<keyword evidence="3" id="KW-1185">Reference proteome</keyword>
<evidence type="ECO:0000313" key="3">
    <source>
        <dbReference type="Proteomes" id="UP001152658"/>
    </source>
</evidence>
<dbReference type="InterPro" id="IPR009057">
    <property type="entry name" value="Homeodomain-like_sf"/>
</dbReference>